<keyword evidence="6" id="KW-0479">Metal-binding</keyword>
<comment type="catalytic activity">
    <reaction evidence="6">
        <text>a 4-hydroxy-3-methoxy-5-(all-trans-polyprenyl)benzoate + H(+) = a 2-methoxy-6-(all-trans-polyprenyl)phenol + CO2</text>
        <dbReference type="Rhea" id="RHEA:81179"/>
        <dbReference type="Rhea" id="RHEA-COMP:9551"/>
        <dbReference type="Rhea" id="RHEA-COMP:10931"/>
        <dbReference type="ChEBI" id="CHEBI:15378"/>
        <dbReference type="ChEBI" id="CHEBI:16526"/>
        <dbReference type="ChEBI" id="CHEBI:62731"/>
        <dbReference type="ChEBI" id="CHEBI:84443"/>
        <dbReference type="EC" id="4.1.1.130"/>
    </reaction>
</comment>
<evidence type="ECO:0000256" key="3">
    <source>
        <dbReference type="ARBA" id="ARBA00023128"/>
    </source>
</evidence>
<dbReference type="InterPro" id="IPR027540">
    <property type="entry name" value="Coq4_euk"/>
</dbReference>
<dbReference type="Proteomes" id="UP000242188">
    <property type="component" value="Unassembled WGS sequence"/>
</dbReference>
<evidence type="ECO:0000313" key="7">
    <source>
        <dbReference type="EMBL" id="OWF54661.1"/>
    </source>
</evidence>
<evidence type="ECO:0000256" key="5">
    <source>
        <dbReference type="ARBA" id="ARBA00023239"/>
    </source>
</evidence>
<feature type="binding site" evidence="6">
    <location>
        <position position="192"/>
    </location>
    <ligand>
        <name>Zn(2+)</name>
        <dbReference type="ChEBI" id="CHEBI:29105"/>
    </ligand>
</feature>
<keyword evidence="1 6" id="KW-0831">Ubiquinone biosynthesis</keyword>
<dbReference type="HAMAP" id="MF_03111">
    <property type="entry name" value="Coq4"/>
    <property type="match status" value="1"/>
</dbReference>
<dbReference type="PANTHER" id="PTHR12922">
    <property type="entry name" value="UBIQUINONE BIOSYNTHESIS PROTEIN"/>
    <property type="match status" value="1"/>
</dbReference>
<feature type="binding site" evidence="6">
    <location>
        <position position="195"/>
    </location>
    <ligand>
        <name>Zn(2+)</name>
        <dbReference type="ChEBI" id="CHEBI:29105"/>
    </ligand>
</feature>
<dbReference type="EMBL" id="NEDP02000942">
    <property type="protein sequence ID" value="OWF54661.1"/>
    <property type="molecule type" value="Genomic_DNA"/>
</dbReference>
<evidence type="ECO:0000256" key="4">
    <source>
        <dbReference type="ARBA" id="ARBA00023136"/>
    </source>
</evidence>
<feature type="binding site" evidence="6">
    <location>
        <position position="191"/>
    </location>
    <ligand>
        <name>Zn(2+)</name>
        <dbReference type="ChEBI" id="CHEBI:29105"/>
    </ligand>
</feature>
<dbReference type="AlphaFoldDB" id="A0A210R186"/>
<proteinExistence type="inferred from homology"/>
<comment type="subunit">
    <text evidence="6">Component of a multi-subunit COQ enzyme complex.</text>
</comment>
<keyword evidence="7" id="KW-0830">Ubiquinone</keyword>
<organism evidence="7 8">
    <name type="scientific">Mizuhopecten yessoensis</name>
    <name type="common">Japanese scallop</name>
    <name type="synonym">Patinopecten yessoensis</name>
    <dbReference type="NCBI Taxonomy" id="6573"/>
    <lineage>
        <taxon>Eukaryota</taxon>
        <taxon>Metazoa</taxon>
        <taxon>Spiralia</taxon>
        <taxon>Lophotrochozoa</taxon>
        <taxon>Mollusca</taxon>
        <taxon>Bivalvia</taxon>
        <taxon>Autobranchia</taxon>
        <taxon>Pteriomorphia</taxon>
        <taxon>Pectinida</taxon>
        <taxon>Pectinoidea</taxon>
        <taxon>Pectinidae</taxon>
        <taxon>Mizuhopecten</taxon>
    </lineage>
</organism>
<evidence type="ECO:0000313" key="8">
    <source>
        <dbReference type="Proteomes" id="UP000242188"/>
    </source>
</evidence>
<keyword evidence="8" id="KW-1185">Reference proteome</keyword>
<dbReference type="PANTHER" id="PTHR12922:SF7">
    <property type="entry name" value="UBIQUINONE BIOSYNTHESIS PROTEIN COQ4 HOMOLOG, MITOCHONDRIAL"/>
    <property type="match status" value="1"/>
</dbReference>
<protein>
    <recommendedName>
        <fullName evidence="6">Ubiquinone biosynthesis protein COQ4 homolog, mitochondrial</fullName>
    </recommendedName>
    <alternativeName>
        <fullName evidence="6">4-hydroxy-3-methoxy-5-polyprenylbenzoate decarboxylase</fullName>
        <ecNumber evidence="6">4.1.1.130</ecNumber>
    </alternativeName>
    <alternativeName>
        <fullName evidence="6">Coenzyme Q biosynthesis protein 4 homolog</fullName>
    </alternativeName>
</protein>
<keyword evidence="3 6" id="KW-0496">Mitochondrion</keyword>
<keyword evidence="4 6" id="KW-0472">Membrane</keyword>
<keyword evidence="6" id="KW-0862">Zinc</keyword>
<comment type="function">
    <text evidence="6">Lyase that catalyzes the C1-decarboxylation of 4-hydroxy-3-methoxy-5-(all-trans-polyprenyl)benzoic acid into 2-methoxy-6-(all-trans-polyprenyl)phenol during ubiquinone biosynthesis.</text>
</comment>
<dbReference type="OrthoDB" id="4249at2759"/>
<comment type="subcellular location">
    <subcellularLocation>
        <location evidence="6">Mitochondrion inner membrane</location>
        <topology evidence="6">Peripheral membrane protein</topology>
        <orientation evidence="6">Matrix side</orientation>
    </subcellularLocation>
</comment>
<accession>A0A210R186</accession>
<dbReference type="GO" id="GO:0008270">
    <property type="term" value="F:zinc ion binding"/>
    <property type="evidence" value="ECO:0007669"/>
    <property type="project" value="UniProtKB-UniRule"/>
</dbReference>
<dbReference type="GO" id="GO:0031314">
    <property type="term" value="C:extrinsic component of mitochondrial inner membrane"/>
    <property type="evidence" value="ECO:0007669"/>
    <property type="project" value="UniProtKB-UniRule"/>
</dbReference>
<name>A0A210R186_MIZYE</name>
<dbReference type="InterPro" id="IPR007715">
    <property type="entry name" value="Coq4"/>
</dbReference>
<dbReference type="EC" id="4.1.1.130" evidence="6"/>
<keyword evidence="2 6" id="KW-0999">Mitochondrion inner membrane</keyword>
<dbReference type="Pfam" id="PF05019">
    <property type="entry name" value="Coq4"/>
    <property type="match status" value="1"/>
</dbReference>
<dbReference type="STRING" id="6573.A0A210R186"/>
<sequence length="289" mass="33431">MSAPMVSHFRRLTYAKHRYFRLLNRERCMSLPKQFKRQYENNTNEGIDLEESDGLHPEDVESEQLYPEHIQTTSFQKVLLTVGSAAMCLYNPARDDMVATLGEVSGAWAIRKMKEKMEEDPVGSLILKEQPVINTNTVSIEYLGSLPEGTFGKEYWKFLCKNGFSPDSRLPIQFVDDPDLKYVMLRYRQTHDLYHAVLGMKPNMLGEVAVKWVEAFQTGLPMCALGAVFGPLRLGPVHQKKYLEMYLSWAIRTGRDAKFLMAVYWEKEWEKDLDQLRTELNIEPPPVLK</sequence>
<evidence type="ECO:0000256" key="2">
    <source>
        <dbReference type="ARBA" id="ARBA00022792"/>
    </source>
</evidence>
<comment type="similarity">
    <text evidence="6">Belongs to the COQ4 family.</text>
</comment>
<comment type="caution">
    <text evidence="7">The sequence shown here is derived from an EMBL/GenBank/DDBJ whole genome shotgun (WGS) entry which is preliminary data.</text>
</comment>
<gene>
    <name evidence="7" type="ORF">KP79_PYT04387</name>
</gene>
<evidence type="ECO:0000256" key="1">
    <source>
        <dbReference type="ARBA" id="ARBA00022688"/>
    </source>
</evidence>
<keyword evidence="5 6" id="KW-0456">Lyase</keyword>
<reference evidence="7 8" key="1">
    <citation type="journal article" date="2017" name="Nat. Ecol. Evol.">
        <title>Scallop genome provides insights into evolution of bilaterian karyotype and development.</title>
        <authorList>
            <person name="Wang S."/>
            <person name="Zhang J."/>
            <person name="Jiao W."/>
            <person name="Li J."/>
            <person name="Xun X."/>
            <person name="Sun Y."/>
            <person name="Guo X."/>
            <person name="Huan P."/>
            <person name="Dong B."/>
            <person name="Zhang L."/>
            <person name="Hu X."/>
            <person name="Sun X."/>
            <person name="Wang J."/>
            <person name="Zhao C."/>
            <person name="Wang Y."/>
            <person name="Wang D."/>
            <person name="Huang X."/>
            <person name="Wang R."/>
            <person name="Lv J."/>
            <person name="Li Y."/>
            <person name="Zhang Z."/>
            <person name="Liu B."/>
            <person name="Lu W."/>
            <person name="Hui Y."/>
            <person name="Liang J."/>
            <person name="Zhou Z."/>
            <person name="Hou R."/>
            <person name="Li X."/>
            <person name="Liu Y."/>
            <person name="Li H."/>
            <person name="Ning X."/>
            <person name="Lin Y."/>
            <person name="Zhao L."/>
            <person name="Xing Q."/>
            <person name="Dou J."/>
            <person name="Li Y."/>
            <person name="Mao J."/>
            <person name="Guo H."/>
            <person name="Dou H."/>
            <person name="Li T."/>
            <person name="Mu C."/>
            <person name="Jiang W."/>
            <person name="Fu Q."/>
            <person name="Fu X."/>
            <person name="Miao Y."/>
            <person name="Liu J."/>
            <person name="Yu Q."/>
            <person name="Li R."/>
            <person name="Liao H."/>
            <person name="Li X."/>
            <person name="Kong Y."/>
            <person name="Jiang Z."/>
            <person name="Chourrout D."/>
            <person name="Li R."/>
            <person name="Bao Z."/>
        </authorList>
    </citation>
    <scope>NUCLEOTIDE SEQUENCE [LARGE SCALE GENOMIC DNA]</scope>
    <source>
        <strain evidence="7 8">PY_sf001</strain>
    </source>
</reference>
<evidence type="ECO:0000256" key="6">
    <source>
        <dbReference type="HAMAP-Rule" id="MF_03111"/>
    </source>
</evidence>
<comment type="cofactor">
    <cofactor evidence="6">
        <name>Zn(2+)</name>
        <dbReference type="ChEBI" id="CHEBI:29105"/>
    </cofactor>
</comment>
<dbReference type="GO" id="GO:0120539">
    <property type="term" value="F:4-hydroxy-3-methoxy-5-polyprenylbenzoate decarboxylase activity"/>
    <property type="evidence" value="ECO:0007669"/>
    <property type="project" value="UniProtKB-EC"/>
</dbReference>
<comment type="pathway">
    <text evidence="6">Cofactor biosynthesis; ubiquinone biosynthesis.</text>
</comment>
<feature type="binding site" evidence="6">
    <location>
        <position position="207"/>
    </location>
    <ligand>
        <name>Zn(2+)</name>
        <dbReference type="ChEBI" id="CHEBI:29105"/>
    </ligand>
</feature>
<dbReference type="UniPathway" id="UPA00232"/>